<name>A0A8H7YU35_AJECA</name>
<dbReference type="AlphaFoldDB" id="A0A8H7YU35"/>
<evidence type="ECO:0000313" key="3">
    <source>
        <dbReference type="Proteomes" id="UP000670092"/>
    </source>
</evidence>
<comment type="caution">
    <text evidence="2">The sequence shown here is derived from an EMBL/GenBank/DDBJ whole genome shotgun (WGS) entry which is preliminary data.</text>
</comment>
<evidence type="ECO:0000256" key="1">
    <source>
        <dbReference type="SAM" id="Phobius"/>
    </source>
</evidence>
<keyword evidence="1" id="KW-1133">Transmembrane helix</keyword>
<organism evidence="2 3">
    <name type="scientific">Ajellomyces capsulatus</name>
    <name type="common">Darling's disease fungus</name>
    <name type="synonym">Histoplasma capsulatum</name>
    <dbReference type="NCBI Taxonomy" id="5037"/>
    <lineage>
        <taxon>Eukaryota</taxon>
        <taxon>Fungi</taxon>
        <taxon>Dikarya</taxon>
        <taxon>Ascomycota</taxon>
        <taxon>Pezizomycotina</taxon>
        <taxon>Eurotiomycetes</taxon>
        <taxon>Eurotiomycetidae</taxon>
        <taxon>Onygenales</taxon>
        <taxon>Ajellomycetaceae</taxon>
        <taxon>Histoplasma</taxon>
    </lineage>
</organism>
<accession>A0A8H7YU35</accession>
<keyword evidence="1" id="KW-0812">Transmembrane</keyword>
<proteinExistence type="predicted"/>
<gene>
    <name evidence="2" type="ORF">I7I52_06894</name>
</gene>
<dbReference type="VEuPathDB" id="FungiDB:I7I52_06894"/>
<sequence>MSYFFHDLLGTHRDQFIALRASRRIFDYYSVILLFYGDEQKQGKKRRSRNNTNSTRHHYELLSWMPGMPGCQVAITHACSCFLGKFFLFLKIGWIFFFFLFFYSFFYLP</sequence>
<dbReference type="Proteomes" id="UP000670092">
    <property type="component" value="Unassembled WGS sequence"/>
</dbReference>
<dbReference type="EMBL" id="JAEVHI010000003">
    <property type="protein sequence ID" value="KAG5296288.1"/>
    <property type="molecule type" value="Genomic_DNA"/>
</dbReference>
<feature type="transmembrane region" description="Helical" evidence="1">
    <location>
        <begin position="86"/>
        <end position="108"/>
    </location>
</feature>
<protein>
    <submittedName>
        <fullName evidence="2">Uncharacterized protein</fullName>
    </submittedName>
</protein>
<evidence type="ECO:0000313" key="2">
    <source>
        <dbReference type="EMBL" id="KAG5296288.1"/>
    </source>
</evidence>
<reference evidence="2 3" key="1">
    <citation type="submission" date="2021-01" db="EMBL/GenBank/DDBJ databases">
        <title>Chromosome-level genome assembly of a human fungal pathogen reveals clustering of transcriptionally co-regulated genes.</title>
        <authorList>
            <person name="Voorhies M."/>
            <person name="Cohen S."/>
            <person name="Shea T.P."/>
            <person name="Petrus S."/>
            <person name="Munoz J.F."/>
            <person name="Poplawski S."/>
            <person name="Goldman W.E."/>
            <person name="Michael T."/>
            <person name="Cuomo C.A."/>
            <person name="Sil A."/>
            <person name="Beyhan S."/>
        </authorList>
    </citation>
    <scope>NUCLEOTIDE SEQUENCE [LARGE SCALE GENOMIC DNA]</scope>
    <source>
        <strain evidence="2 3">G184AR</strain>
    </source>
</reference>
<keyword evidence="1" id="KW-0472">Membrane</keyword>